<keyword evidence="1" id="KW-0812">Transmembrane</keyword>
<keyword evidence="3" id="KW-1185">Reference proteome</keyword>
<accession>A0A830EZT2</accession>
<dbReference type="Proteomes" id="UP000607197">
    <property type="component" value="Unassembled WGS sequence"/>
</dbReference>
<gene>
    <name evidence="2" type="ORF">GCM10009039_01380</name>
</gene>
<comment type="caution">
    <text evidence="2">The sequence shown here is derived from an EMBL/GenBank/DDBJ whole genome shotgun (WGS) entry which is preliminary data.</text>
</comment>
<reference evidence="2" key="1">
    <citation type="journal article" date="2014" name="Int. J. Syst. Evol. Microbiol.">
        <title>Complete genome sequence of Corynebacterium casei LMG S-19264T (=DSM 44701T), isolated from a smear-ripened cheese.</title>
        <authorList>
            <consortium name="US DOE Joint Genome Institute (JGI-PGF)"/>
            <person name="Walter F."/>
            <person name="Albersmeier A."/>
            <person name="Kalinowski J."/>
            <person name="Ruckert C."/>
        </authorList>
    </citation>
    <scope>NUCLEOTIDE SEQUENCE</scope>
    <source>
        <strain evidence="2">JCM 19596</strain>
    </source>
</reference>
<reference evidence="2" key="2">
    <citation type="submission" date="2020-09" db="EMBL/GenBank/DDBJ databases">
        <authorList>
            <person name="Sun Q."/>
            <person name="Ohkuma M."/>
        </authorList>
    </citation>
    <scope>NUCLEOTIDE SEQUENCE</scope>
    <source>
        <strain evidence="2">JCM 19596</strain>
    </source>
</reference>
<dbReference type="EMBL" id="BMPG01000001">
    <property type="protein sequence ID" value="GGL46777.1"/>
    <property type="molecule type" value="Genomic_DNA"/>
</dbReference>
<dbReference type="Pfam" id="PF25258">
    <property type="entry name" value="DUF7859"/>
    <property type="match status" value="1"/>
</dbReference>
<evidence type="ECO:0000256" key="1">
    <source>
        <dbReference type="SAM" id="Phobius"/>
    </source>
</evidence>
<organism evidence="2 3">
    <name type="scientific">Halocalculus aciditolerans</name>
    <dbReference type="NCBI Taxonomy" id="1383812"/>
    <lineage>
        <taxon>Archaea</taxon>
        <taxon>Methanobacteriati</taxon>
        <taxon>Methanobacteriota</taxon>
        <taxon>Stenosarchaea group</taxon>
        <taxon>Halobacteria</taxon>
        <taxon>Halobacteriales</taxon>
        <taxon>Halobacteriaceae</taxon>
        <taxon>Halocalculus</taxon>
    </lineage>
</organism>
<dbReference type="AlphaFoldDB" id="A0A830EZT2"/>
<evidence type="ECO:0000313" key="2">
    <source>
        <dbReference type="EMBL" id="GGL46777.1"/>
    </source>
</evidence>
<keyword evidence="1" id="KW-0472">Membrane</keyword>
<name>A0A830EZT2_9EURY</name>
<proteinExistence type="predicted"/>
<protein>
    <submittedName>
        <fullName evidence="2">Uncharacterized protein</fullName>
    </submittedName>
</protein>
<evidence type="ECO:0000313" key="3">
    <source>
        <dbReference type="Proteomes" id="UP000607197"/>
    </source>
</evidence>
<dbReference type="InterPro" id="IPR057181">
    <property type="entry name" value="DUF7859"/>
</dbReference>
<feature type="transmembrane region" description="Helical" evidence="1">
    <location>
        <begin position="6"/>
        <end position="23"/>
    </location>
</feature>
<keyword evidence="1" id="KW-1133">Transmembrane helix</keyword>
<sequence length="39" mass="4602">MDPVAIALIVVFLAFVFFCYLMIRRTLLSFREGFEDTQK</sequence>